<name>A0A2S7IPQ0_9BACT</name>
<dbReference type="OrthoDB" id="951199at2"/>
<dbReference type="RefSeq" id="WP_104711232.1">
    <property type="nucleotide sequence ID" value="NZ_PTRA01000001.1"/>
</dbReference>
<sequence length="274" mass="30436">MLLRNFYLLLGCIGWLALPAYSQSGAKLPLSPYQVTKRKVDSLQRLTTAGHFSVRSQTSRTASKPLAGGRQLASCESYLCNLIQSPLPVTWVKVTGQRLSENQVKVSWETATEVNNQQFEVQRSGQATEGFETIATVRGGLTSSRTLRYESIDANSFSGISYYRIKQIDTDGSYTFSKVVSVQGFEQVLTVRAFPNPAVRQKITFQLSGLKAPQSVAIELYDSRGMLVYQQKDQPLSDAFRIEVDPTAHLTAGFFFVKIRTNTQLAQASFVLLP</sequence>
<dbReference type="AlphaFoldDB" id="A0A2S7IPQ0"/>
<organism evidence="1 2">
    <name type="scientific">Siphonobacter curvatus</name>
    <dbReference type="NCBI Taxonomy" id="2094562"/>
    <lineage>
        <taxon>Bacteria</taxon>
        <taxon>Pseudomonadati</taxon>
        <taxon>Bacteroidota</taxon>
        <taxon>Cytophagia</taxon>
        <taxon>Cytophagales</taxon>
        <taxon>Cytophagaceae</taxon>
        <taxon>Siphonobacter</taxon>
    </lineage>
</organism>
<evidence type="ECO:0008006" key="3">
    <source>
        <dbReference type="Google" id="ProtNLM"/>
    </source>
</evidence>
<dbReference type="Gene3D" id="2.60.40.10">
    <property type="entry name" value="Immunoglobulins"/>
    <property type="match status" value="1"/>
</dbReference>
<dbReference type="NCBIfam" id="TIGR04183">
    <property type="entry name" value="Por_Secre_tail"/>
    <property type="match status" value="1"/>
</dbReference>
<dbReference type="Proteomes" id="UP000239590">
    <property type="component" value="Unassembled WGS sequence"/>
</dbReference>
<dbReference type="InterPro" id="IPR013783">
    <property type="entry name" value="Ig-like_fold"/>
</dbReference>
<evidence type="ECO:0000313" key="1">
    <source>
        <dbReference type="EMBL" id="PQA59608.1"/>
    </source>
</evidence>
<keyword evidence="2" id="KW-1185">Reference proteome</keyword>
<dbReference type="InterPro" id="IPR026444">
    <property type="entry name" value="Secre_tail"/>
</dbReference>
<proteinExistence type="predicted"/>
<reference evidence="2" key="1">
    <citation type="submission" date="2018-02" db="EMBL/GenBank/DDBJ databases">
        <title>Genome sequencing of Solimonas sp. HR-BB.</title>
        <authorList>
            <person name="Lee Y."/>
            <person name="Jeon C.O."/>
        </authorList>
    </citation>
    <scope>NUCLEOTIDE SEQUENCE [LARGE SCALE GENOMIC DNA]</scope>
    <source>
        <strain evidence="2">HR-U</strain>
    </source>
</reference>
<protein>
    <recommendedName>
        <fullName evidence="3">Secretion system C-terminal sorting domain-containing protein</fullName>
    </recommendedName>
</protein>
<gene>
    <name evidence="1" type="ORF">C5O19_08200</name>
</gene>
<evidence type="ECO:0000313" key="2">
    <source>
        <dbReference type="Proteomes" id="UP000239590"/>
    </source>
</evidence>
<comment type="caution">
    <text evidence="1">The sequence shown here is derived from an EMBL/GenBank/DDBJ whole genome shotgun (WGS) entry which is preliminary data.</text>
</comment>
<dbReference type="EMBL" id="PTRA01000001">
    <property type="protein sequence ID" value="PQA59608.1"/>
    <property type="molecule type" value="Genomic_DNA"/>
</dbReference>
<accession>A0A2S7IPQ0</accession>